<dbReference type="SUPFAM" id="SSF54523">
    <property type="entry name" value="Pili subunits"/>
    <property type="match status" value="1"/>
</dbReference>
<comment type="caution">
    <text evidence="7">The sequence shown here is derived from an EMBL/GenBank/DDBJ whole genome shotgun (WGS) entry which is preliminary data.</text>
</comment>
<evidence type="ECO:0000256" key="1">
    <source>
        <dbReference type="ARBA" id="ARBA00004167"/>
    </source>
</evidence>
<keyword evidence="4 6" id="KW-1133">Transmembrane helix</keyword>
<dbReference type="EMBL" id="MHMM01000013">
    <property type="protein sequence ID" value="OGZ26941.1"/>
    <property type="molecule type" value="Genomic_DNA"/>
</dbReference>
<dbReference type="AlphaFoldDB" id="A0A1G2ENI9"/>
<dbReference type="PROSITE" id="PS00409">
    <property type="entry name" value="PROKAR_NTER_METHYL"/>
    <property type="match status" value="1"/>
</dbReference>
<dbReference type="PANTHER" id="PTHR30093">
    <property type="entry name" value="GENERAL SECRETION PATHWAY PROTEIN G"/>
    <property type="match status" value="1"/>
</dbReference>
<sequence length="189" mass="21796">MREKERKKSSFKLFLFFDLRYNWGMRQGMTLIELMVVILIIGILATIVSFALTKAYELSYTAQAKEEFNSVRNSVEMYVDDHGGYPPDTNRDIPPGLESYLAPGLWPDAAWPGSVFDWENWTDPETVEKIYQISIRFCPLGDPSGCRFPKQGWAEDFDYYSSVYYCISGPCRSHIDRPINHPGYCVNCN</sequence>
<evidence type="ECO:0000256" key="2">
    <source>
        <dbReference type="ARBA" id="ARBA00022481"/>
    </source>
</evidence>
<evidence type="ECO:0000256" key="6">
    <source>
        <dbReference type="SAM" id="Phobius"/>
    </source>
</evidence>
<gene>
    <name evidence="7" type="ORF">A2365_02290</name>
</gene>
<evidence type="ECO:0000256" key="5">
    <source>
        <dbReference type="ARBA" id="ARBA00023136"/>
    </source>
</evidence>
<dbReference type="Proteomes" id="UP000177740">
    <property type="component" value="Unassembled WGS sequence"/>
</dbReference>
<reference evidence="7 8" key="1">
    <citation type="journal article" date="2016" name="Nat. Commun.">
        <title>Thousands of microbial genomes shed light on interconnected biogeochemical processes in an aquifer system.</title>
        <authorList>
            <person name="Anantharaman K."/>
            <person name="Brown C.T."/>
            <person name="Hug L.A."/>
            <person name="Sharon I."/>
            <person name="Castelle C.J."/>
            <person name="Probst A.J."/>
            <person name="Thomas B.C."/>
            <person name="Singh A."/>
            <person name="Wilkins M.J."/>
            <person name="Karaoz U."/>
            <person name="Brodie E.L."/>
            <person name="Williams K.H."/>
            <person name="Hubbard S.S."/>
            <person name="Banfield J.F."/>
        </authorList>
    </citation>
    <scope>NUCLEOTIDE SEQUENCE [LARGE SCALE GENOMIC DNA]</scope>
</reference>
<keyword evidence="3 6" id="KW-0812">Transmembrane</keyword>
<proteinExistence type="predicted"/>
<keyword evidence="5 6" id="KW-0472">Membrane</keyword>
<comment type="subcellular location">
    <subcellularLocation>
        <location evidence="1">Membrane</location>
        <topology evidence="1">Single-pass membrane protein</topology>
    </subcellularLocation>
</comment>
<evidence type="ECO:0000313" key="8">
    <source>
        <dbReference type="Proteomes" id="UP000177740"/>
    </source>
</evidence>
<dbReference type="GO" id="GO:0015628">
    <property type="term" value="P:protein secretion by the type II secretion system"/>
    <property type="evidence" value="ECO:0007669"/>
    <property type="project" value="InterPro"/>
</dbReference>
<dbReference type="InterPro" id="IPR012902">
    <property type="entry name" value="N_methyl_site"/>
</dbReference>
<dbReference type="GO" id="GO:0015627">
    <property type="term" value="C:type II protein secretion system complex"/>
    <property type="evidence" value="ECO:0007669"/>
    <property type="project" value="InterPro"/>
</dbReference>
<dbReference type="NCBIfam" id="TIGR02532">
    <property type="entry name" value="IV_pilin_GFxxxE"/>
    <property type="match status" value="1"/>
</dbReference>
<evidence type="ECO:0000256" key="3">
    <source>
        <dbReference type="ARBA" id="ARBA00022692"/>
    </source>
</evidence>
<evidence type="ECO:0000313" key="7">
    <source>
        <dbReference type="EMBL" id="OGZ26941.1"/>
    </source>
</evidence>
<dbReference type="PANTHER" id="PTHR30093:SF44">
    <property type="entry name" value="TYPE II SECRETION SYSTEM CORE PROTEIN G"/>
    <property type="match status" value="1"/>
</dbReference>
<organism evidence="7 8">
    <name type="scientific">Candidatus Nealsonbacteria bacterium RIFOXYB1_FULL_40_15</name>
    <dbReference type="NCBI Taxonomy" id="1801677"/>
    <lineage>
        <taxon>Bacteria</taxon>
        <taxon>Candidatus Nealsoniibacteriota</taxon>
    </lineage>
</organism>
<keyword evidence="2" id="KW-0488">Methylation</keyword>
<name>A0A1G2ENI9_9BACT</name>
<feature type="transmembrane region" description="Helical" evidence="6">
    <location>
        <begin position="30"/>
        <end position="52"/>
    </location>
</feature>
<dbReference type="Pfam" id="PF07963">
    <property type="entry name" value="N_methyl"/>
    <property type="match status" value="1"/>
</dbReference>
<dbReference type="InterPro" id="IPR045584">
    <property type="entry name" value="Pilin-like"/>
</dbReference>
<dbReference type="InterPro" id="IPR000983">
    <property type="entry name" value="Bac_GSPG_pilin"/>
</dbReference>
<dbReference type="GO" id="GO:0016020">
    <property type="term" value="C:membrane"/>
    <property type="evidence" value="ECO:0007669"/>
    <property type="project" value="UniProtKB-SubCell"/>
</dbReference>
<dbReference type="Gene3D" id="3.30.700.10">
    <property type="entry name" value="Glycoprotein, Type 4 Pilin"/>
    <property type="match status" value="1"/>
</dbReference>
<evidence type="ECO:0000256" key="4">
    <source>
        <dbReference type="ARBA" id="ARBA00022989"/>
    </source>
</evidence>
<dbReference type="PRINTS" id="PR00813">
    <property type="entry name" value="BCTERIALGSPG"/>
</dbReference>
<accession>A0A1G2ENI9</accession>
<dbReference type="STRING" id="1801677.A2365_02290"/>
<protein>
    <recommendedName>
        <fullName evidence="9">Type II secretion system protein GspG C-terminal domain-containing protein</fullName>
    </recommendedName>
</protein>
<evidence type="ECO:0008006" key="9">
    <source>
        <dbReference type="Google" id="ProtNLM"/>
    </source>
</evidence>